<feature type="transmembrane region" description="Helical" evidence="1">
    <location>
        <begin position="12"/>
        <end position="31"/>
    </location>
</feature>
<accession>A0AAV0AR70</accession>
<evidence type="ECO:0000256" key="1">
    <source>
        <dbReference type="SAM" id="Phobius"/>
    </source>
</evidence>
<dbReference type="EMBL" id="CALTRL010001073">
    <property type="protein sequence ID" value="CAH7670841.1"/>
    <property type="molecule type" value="Genomic_DNA"/>
</dbReference>
<dbReference type="Pfam" id="PF12222">
    <property type="entry name" value="PNGaseA"/>
    <property type="match status" value="1"/>
</dbReference>
<gene>
    <name evidence="3" type="ORF">PPACK8108_LOCUS5579</name>
</gene>
<dbReference type="Pfam" id="PF25156">
    <property type="entry name" value="PNGase_A_C"/>
    <property type="match status" value="1"/>
</dbReference>
<dbReference type="InterPro" id="IPR021102">
    <property type="entry name" value="PNGase_A"/>
</dbReference>
<dbReference type="PANTHER" id="PTHR31104">
    <property type="entry name" value="PEPTIDE-N4-(N-ACETYL-BETA-GLUCOSAMINYL)ASPARAGINE AMIDASE A PROTEIN"/>
    <property type="match status" value="1"/>
</dbReference>
<dbReference type="Proteomes" id="UP001153365">
    <property type="component" value="Unassembled WGS sequence"/>
</dbReference>
<evidence type="ECO:0000313" key="4">
    <source>
        <dbReference type="Proteomes" id="UP001153365"/>
    </source>
</evidence>
<keyword evidence="4" id="KW-1185">Reference proteome</keyword>
<reference evidence="3" key="1">
    <citation type="submission" date="2022-06" db="EMBL/GenBank/DDBJ databases">
        <authorList>
            <consortium name="SYNGENTA / RWTH Aachen University"/>
        </authorList>
    </citation>
    <scope>NUCLEOTIDE SEQUENCE</scope>
</reference>
<comment type="caution">
    <text evidence="3">The sequence shown here is derived from an EMBL/GenBank/DDBJ whole genome shotgun (WGS) entry which is preliminary data.</text>
</comment>
<protein>
    <submittedName>
        <fullName evidence="3">Peptide-N4-(N-acetyl-beta-glucosaminyl)asparagine amidase A</fullName>
    </submittedName>
</protein>
<keyword evidence="1" id="KW-1133">Transmembrane helix</keyword>
<feature type="domain" description="Peptide N-acetyl-beta-D-glucosaminyl asparaginase amidase A N-terminal" evidence="2">
    <location>
        <begin position="87"/>
        <end position="406"/>
    </location>
</feature>
<keyword evidence="1" id="KW-0472">Membrane</keyword>
<dbReference type="InterPro" id="IPR056948">
    <property type="entry name" value="PNGaseA_N"/>
</dbReference>
<organism evidence="3 4">
    <name type="scientific">Phakopsora pachyrhizi</name>
    <name type="common">Asian soybean rust disease fungus</name>
    <dbReference type="NCBI Taxonomy" id="170000"/>
    <lineage>
        <taxon>Eukaryota</taxon>
        <taxon>Fungi</taxon>
        <taxon>Dikarya</taxon>
        <taxon>Basidiomycota</taxon>
        <taxon>Pucciniomycotina</taxon>
        <taxon>Pucciniomycetes</taxon>
        <taxon>Pucciniales</taxon>
        <taxon>Phakopsoraceae</taxon>
        <taxon>Phakopsora</taxon>
    </lineage>
</organism>
<evidence type="ECO:0000313" key="3">
    <source>
        <dbReference type="EMBL" id="CAH7670841.1"/>
    </source>
</evidence>
<dbReference type="AlphaFoldDB" id="A0AAV0AR70"/>
<sequence>MNASTSKLSTKYSWSLLIFTVFTCGFLSYSFSKKKIDTNIGNAFNLEGYFPLLKRQANPENQASSSNNLLLNFQVSQPPVVPKGGRLCRLNYLQHIFGNSFGQPAKGQYRPPSDCGPPGSWASVVLELTVTSKGTQFDRLSSIFLNNIEILRTSTAEPTPEGIIWRVQKDITKYMPILALSKADLVMRLDNIVDEKQGIDGEFVVNLDMAFYMPTDQFPAPARASAILPLSHTNATVFSIPKPATVMVQLPESTSSAFVEIYASGSAEEEFWYTNLLDEGKEILTQNAPKSSVNARGPFREVQLWIDDKLAGVAYPFPVVFTGGILLSWWRPISAYGSFDQPTYTIDITPFLPILTDSKKHNFTLTVEGQGPDRSTNPQWFVSGNIAIALDPSGKRTTGKILKYTNDGFVRPSGDVCQSGFFSSVDAQRKISITSTIVTGKGENFEITCTQDFQFQNKQLSETTGASQVCLMFKLL</sequence>
<evidence type="ECO:0000259" key="2">
    <source>
        <dbReference type="Pfam" id="PF12222"/>
    </source>
</evidence>
<proteinExistence type="predicted"/>
<name>A0AAV0AR70_PHAPC</name>
<keyword evidence="1" id="KW-0812">Transmembrane</keyword>